<reference evidence="2" key="1">
    <citation type="journal article" date="2019" name="Int. J. Syst. Evol. Microbiol.">
        <title>The Global Catalogue of Microorganisms (GCM) 10K type strain sequencing project: providing services to taxonomists for standard genome sequencing and annotation.</title>
        <authorList>
            <consortium name="The Broad Institute Genomics Platform"/>
            <consortium name="The Broad Institute Genome Sequencing Center for Infectious Disease"/>
            <person name="Wu L."/>
            <person name="Ma J."/>
        </authorList>
    </citation>
    <scope>NUCLEOTIDE SEQUENCE [LARGE SCALE GENOMIC DNA]</scope>
    <source>
        <strain evidence="2">KCTC 52606</strain>
    </source>
</reference>
<dbReference type="EMBL" id="JBHRSU010000018">
    <property type="protein sequence ID" value="MFC3100592.1"/>
    <property type="molecule type" value="Genomic_DNA"/>
</dbReference>
<comment type="caution">
    <text evidence="1">The sequence shown here is derived from an EMBL/GenBank/DDBJ whole genome shotgun (WGS) entry which is preliminary data.</text>
</comment>
<protein>
    <submittedName>
        <fullName evidence="1">Uncharacterized protein</fullName>
    </submittedName>
</protein>
<organism evidence="1 2">
    <name type="scientific">Alteraurantiacibacter lauratis</name>
    <dbReference type="NCBI Taxonomy" id="2054627"/>
    <lineage>
        <taxon>Bacteria</taxon>
        <taxon>Pseudomonadati</taxon>
        <taxon>Pseudomonadota</taxon>
        <taxon>Alphaproteobacteria</taxon>
        <taxon>Sphingomonadales</taxon>
        <taxon>Erythrobacteraceae</taxon>
        <taxon>Alteraurantiacibacter</taxon>
    </lineage>
</organism>
<sequence>MAKAKLHDRLLAALLAAGERRVPEAATQRTTVPTCSHPKAPQGWHYHVGHAGALRVGPTASASR</sequence>
<gene>
    <name evidence="1" type="ORF">ACFODK_06800</name>
</gene>
<name>A0ABV7EG46_9SPHN</name>
<dbReference type="Proteomes" id="UP001595378">
    <property type="component" value="Unassembled WGS sequence"/>
</dbReference>
<keyword evidence="2" id="KW-1185">Reference proteome</keyword>
<dbReference type="RefSeq" id="WP_027443818.1">
    <property type="nucleotide sequence ID" value="NZ_JBANRN010000026.1"/>
</dbReference>
<accession>A0ABV7EG46</accession>
<evidence type="ECO:0000313" key="2">
    <source>
        <dbReference type="Proteomes" id="UP001595378"/>
    </source>
</evidence>
<proteinExistence type="predicted"/>
<evidence type="ECO:0000313" key="1">
    <source>
        <dbReference type="EMBL" id="MFC3100592.1"/>
    </source>
</evidence>